<dbReference type="Pfam" id="PF08530">
    <property type="entry name" value="PepX_C"/>
    <property type="match status" value="1"/>
</dbReference>
<gene>
    <name evidence="5" type="ORF">ACFQ27_16025</name>
</gene>
<dbReference type="InterPro" id="IPR000383">
    <property type="entry name" value="Xaa-Pro-like_dom"/>
</dbReference>
<feature type="signal peptide" evidence="3">
    <location>
        <begin position="1"/>
        <end position="26"/>
    </location>
</feature>
<reference evidence="6" key="1">
    <citation type="journal article" date="2019" name="Int. J. Syst. Evol. Microbiol.">
        <title>The Global Catalogue of Microorganisms (GCM) 10K type strain sequencing project: providing services to taxonomists for standard genome sequencing and annotation.</title>
        <authorList>
            <consortium name="The Broad Institute Genomics Platform"/>
            <consortium name="The Broad Institute Genome Sequencing Center for Infectious Disease"/>
            <person name="Wu L."/>
            <person name="Ma J."/>
        </authorList>
    </citation>
    <scope>NUCLEOTIDE SEQUENCE [LARGE SCALE GENOMIC DNA]</scope>
    <source>
        <strain evidence="6">CCUG 55074</strain>
    </source>
</reference>
<dbReference type="InterPro" id="IPR008979">
    <property type="entry name" value="Galactose-bd-like_sf"/>
</dbReference>
<feature type="domain" description="Xaa-Pro dipeptidyl-peptidase C-terminal" evidence="4">
    <location>
        <begin position="314"/>
        <end position="560"/>
    </location>
</feature>
<evidence type="ECO:0000313" key="6">
    <source>
        <dbReference type="Proteomes" id="UP001597216"/>
    </source>
</evidence>
<comment type="caution">
    <text evidence="5">The sequence shown here is derived from an EMBL/GenBank/DDBJ whole genome shotgun (WGS) entry which is preliminary data.</text>
</comment>
<protein>
    <submittedName>
        <fullName evidence="5">CocE/NonD family hydrolase</fullName>
    </submittedName>
</protein>
<proteinExistence type="predicted"/>
<dbReference type="NCBIfam" id="TIGR00976">
    <property type="entry name" value="CocE_NonD"/>
    <property type="match status" value="1"/>
</dbReference>
<dbReference type="InterPro" id="IPR005674">
    <property type="entry name" value="CocE/Ser_esterase"/>
</dbReference>
<evidence type="ECO:0000256" key="2">
    <source>
        <dbReference type="SAM" id="MobiDB-lite"/>
    </source>
</evidence>
<evidence type="ECO:0000256" key="1">
    <source>
        <dbReference type="ARBA" id="ARBA00022801"/>
    </source>
</evidence>
<feature type="region of interest" description="Disordered" evidence="2">
    <location>
        <begin position="548"/>
        <end position="575"/>
    </location>
</feature>
<keyword evidence="1 5" id="KW-0378">Hydrolase</keyword>
<feature type="chain" id="PRO_5046754427" evidence="3">
    <location>
        <begin position="27"/>
        <end position="678"/>
    </location>
</feature>
<sequence length="678" mass="74440">MKPSRRAVIAAAASSGLAGLPEAARAAGWTLPPERGIRVIEHTWIPMRDGVRLSARLFLPEGQGASPAVLEYIPYRKRDGFRSHDSAWGRQMASRGFAYVRVDVRGSGDSEGVLTDEYAEPELADGEAVIDWISRQPWCSGAVGMRGLSWGGINTLQIAARRPRALKVIMALGTTDTRYGGDAHYVGGAVGHTNLQWGVLFKTVMAGPPDPAVVGEAWEAMWRQRLDSTPAILRTWLEHQTNDAYWRRGSIDQDWSAIQVPTYVVSGWRDAYADPVPRLLEHLTVPRKGMIGPWGHTYPWAATPQGLDWAVEELRWWAQWLVGEETGIMAEPMLRVFMPYAAGEQTAPKPVPGRWIAEPVWPAPTITAKRLHLTSKGLSPAPGAGQASVGGGRVVGLTKPEWIDRPPMEQGLDDARSLTFDSLPLEADLEILGCPVLRVRVRADKPVATLAVRLTEVTPEGGSWLVSWGVKNLTHRTSDAEPEQLAPGVFYDVAVPLIVAGRRFNKGSRIRVALSEGLWPLVWPSPETVSLDLDLAHCSLDLPVRPQETSPAPFAVPERQGEGETPGPITTQPVSPDHYRITLDSPPVPFTWPDIGSTISRGRWETVELTEGEHNSGVWRQKALSAWSRGDWSCEVTATVELRSTPSAFLVSESLSARKSGQVVFERSSDVRIPRRLV</sequence>
<dbReference type="SMART" id="SM00939">
    <property type="entry name" value="PepX_C"/>
    <property type="match status" value="1"/>
</dbReference>
<evidence type="ECO:0000313" key="5">
    <source>
        <dbReference type="EMBL" id="MFD1192097.1"/>
    </source>
</evidence>
<organism evidence="5 6">
    <name type="scientific">Phenylobacterium conjunctum</name>
    <dbReference type="NCBI Taxonomy" id="1298959"/>
    <lineage>
        <taxon>Bacteria</taxon>
        <taxon>Pseudomonadati</taxon>
        <taxon>Pseudomonadota</taxon>
        <taxon>Alphaproteobacteria</taxon>
        <taxon>Caulobacterales</taxon>
        <taxon>Caulobacteraceae</taxon>
        <taxon>Phenylobacterium</taxon>
    </lineage>
</organism>
<dbReference type="Gene3D" id="2.60.120.260">
    <property type="entry name" value="Galactose-binding domain-like"/>
    <property type="match status" value="1"/>
</dbReference>
<dbReference type="Pfam" id="PF02129">
    <property type="entry name" value="Peptidase_S15"/>
    <property type="match status" value="1"/>
</dbReference>
<dbReference type="InterPro" id="IPR029058">
    <property type="entry name" value="AB_hydrolase_fold"/>
</dbReference>
<dbReference type="PANTHER" id="PTHR43056">
    <property type="entry name" value="PEPTIDASE S9 PROLYL OLIGOPEPTIDASE"/>
    <property type="match status" value="1"/>
</dbReference>
<accession>A0ABW3T590</accession>
<dbReference type="RefSeq" id="WP_377354316.1">
    <property type="nucleotide sequence ID" value="NZ_JBHTLQ010000043.1"/>
</dbReference>
<dbReference type="Gene3D" id="1.10.3020.10">
    <property type="entry name" value="alpha-amino acid ester hydrolase ( Helical cap domain)"/>
    <property type="match status" value="1"/>
</dbReference>
<name>A0ABW3T590_9CAUL</name>
<evidence type="ECO:0000256" key="3">
    <source>
        <dbReference type="SAM" id="SignalP"/>
    </source>
</evidence>
<dbReference type="Gene3D" id="3.40.50.1820">
    <property type="entry name" value="alpha/beta hydrolase"/>
    <property type="match status" value="1"/>
</dbReference>
<dbReference type="PANTHER" id="PTHR43056:SF10">
    <property type="entry name" value="COCE_NOND FAMILY, PUTATIVE (AFU_ORTHOLOGUE AFUA_7G00600)-RELATED"/>
    <property type="match status" value="1"/>
</dbReference>
<dbReference type="SUPFAM" id="SSF53474">
    <property type="entry name" value="alpha/beta-Hydrolases"/>
    <property type="match status" value="1"/>
</dbReference>
<dbReference type="SUPFAM" id="SSF49785">
    <property type="entry name" value="Galactose-binding domain-like"/>
    <property type="match status" value="1"/>
</dbReference>
<dbReference type="GO" id="GO:0016787">
    <property type="term" value="F:hydrolase activity"/>
    <property type="evidence" value="ECO:0007669"/>
    <property type="project" value="UniProtKB-KW"/>
</dbReference>
<keyword evidence="3" id="KW-0732">Signal</keyword>
<evidence type="ECO:0000259" key="4">
    <source>
        <dbReference type="SMART" id="SM00939"/>
    </source>
</evidence>
<dbReference type="EMBL" id="JBHTLQ010000043">
    <property type="protein sequence ID" value="MFD1192097.1"/>
    <property type="molecule type" value="Genomic_DNA"/>
</dbReference>
<dbReference type="Proteomes" id="UP001597216">
    <property type="component" value="Unassembled WGS sequence"/>
</dbReference>
<dbReference type="InterPro" id="IPR050585">
    <property type="entry name" value="Xaa-Pro_dipeptidyl-ppase/CocE"/>
</dbReference>
<keyword evidence="6" id="KW-1185">Reference proteome</keyword>
<dbReference type="InterPro" id="IPR013736">
    <property type="entry name" value="Xaa-Pro_dipept_C"/>
</dbReference>